<reference evidence="7 8" key="1">
    <citation type="journal article" date="2012" name="Stand. Genomic Sci.">
        <title>Genome sequence of the halotolerant bacterium Corynebacterium halotolerans type strain YIM 70093(T) (= DSM 44683(T)).</title>
        <authorList>
            <person name="Ruckert C."/>
            <person name="Albersmeier A."/>
            <person name="Al-Dilaimi A."/>
            <person name="Niehaus K."/>
            <person name="Szczepanowski R."/>
            <person name="Kalinowski J."/>
        </authorList>
    </citation>
    <scope>NUCLEOTIDE SEQUENCE [LARGE SCALE GENOMIC DNA]</scope>
    <source>
        <strain evidence="7">YIM 70093</strain>
    </source>
</reference>
<feature type="transmembrane region" description="Helical" evidence="6">
    <location>
        <begin position="232"/>
        <end position="252"/>
    </location>
</feature>
<evidence type="ECO:0008006" key="9">
    <source>
        <dbReference type="Google" id="ProtNLM"/>
    </source>
</evidence>
<evidence type="ECO:0000256" key="2">
    <source>
        <dbReference type="ARBA" id="ARBA00022475"/>
    </source>
</evidence>
<feature type="transmembrane region" description="Helical" evidence="6">
    <location>
        <begin position="12"/>
        <end position="32"/>
    </location>
</feature>
<dbReference type="EMBL" id="CP003697">
    <property type="protein sequence ID" value="AGF72461.1"/>
    <property type="molecule type" value="Genomic_DNA"/>
</dbReference>
<keyword evidence="8" id="KW-1185">Reference proteome</keyword>
<dbReference type="RefSeq" id="WP_015400880.1">
    <property type="nucleotide sequence ID" value="NC_020302.1"/>
</dbReference>
<feature type="transmembrane region" description="Helical" evidence="6">
    <location>
        <begin position="157"/>
        <end position="180"/>
    </location>
</feature>
<dbReference type="eggNOG" id="COG3336">
    <property type="taxonomic scope" value="Bacteria"/>
</dbReference>
<evidence type="ECO:0000256" key="3">
    <source>
        <dbReference type="ARBA" id="ARBA00022692"/>
    </source>
</evidence>
<feature type="transmembrane region" description="Helical" evidence="6">
    <location>
        <begin position="53"/>
        <end position="72"/>
    </location>
</feature>
<feature type="transmembrane region" description="Helical" evidence="6">
    <location>
        <begin position="126"/>
        <end position="145"/>
    </location>
</feature>
<keyword evidence="4 6" id="KW-1133">Transmembrane helix</keyword>
<evidence type="ECO:0000256" key="6">
    <source>
        <dbReference type="SAM" id="Phobius"/>
    </source>
</evidence>
<gene>
    <name evidence="7" type="ORF">A605_07295</name>
</gene>
<dbReference type="OrthoDB" id="5024156at2"/>
<keyword evidence="3 6" id="KW-0812">Transmembrane</keyword>
<feature type="transmembrane region" description="Helical" evidence="6">
    <location>
        <begin position="84"/>
        <end position="105"/>
    </location>
</feature>
<evidence type="ECO:0000313" key="7">
    <source>
        <dbReference type="EMBL" id="AGF72461.1"/>
    </source>
</evidence>
<dbReference type="InterPro" id="IPR019108">
    <property type="entry name" value="Caa3_assmbl_CtaG-rel"/>
</dbReference>
<dbReference type="GO" id="GO:0005886">
    <property type="term" value="C:plasma membrane"/>
    <property type="evidence" value="ECO:0007669"/>
    <property type="project" value="UniProtKB-SubCell"/>
</dbReference>
<dbReference type="Proteomes" id="UP000011723">
    <property type="component" value="Chromosome"/>
</dbReference>
<comment type="subcellular location">
    <subcellularLocation>
        <location evidence="1">Cell membrane</location>
        <topology evidence="1">Multi-pass membrane protein</topology>
    </subcellularLocation>
</comment>
<sequence length="280" mass="30277">MRDGHHPEATMTGWIAFDLVSVMLLLAAAVAYGTGLWHSRSRGRWPWHRTASWYLGLVCAGAALVGPLAVASRTGFTEHMAGHLLLGMVGPLLLVLAAPVTLALRTLPATAARRLSRLLRSLPVRVVSHPVTAAALNAGGLWLLYTTDLYHLMHSSVWLHALVHAHVFLSGVVFTAAIVSPDPNPHRASLRMRAVVMVAFIAAHSVLGKWLYAHPPAGVDAADARFGAQLMYYGGDVVDVILLVLLFAGWYPMSRSSRTLLRANPSGIRSRTPSRQETPT</sequence>
<feature type="transmembrane region" description="Helical" evidence="6">
    <location>
        <begin position="192"/>
        <end position="212"/>
    </location>
</feature>
<proteinExistence type="predicted"/>
<evidence type="ECO:0000313" key="8">
    <source>
        <dbReference type="Proteomes" id="UP000011723"/>
    </source>
</evidence>
<evidence type="ECO:0000256" key="4">
    <source>
        <dbReference type="ARBA" id="ARBA00022989"/>
    </source>
</evidence>
<name>M1P751_9CORY</name>
<evidence type="ECO:0000256" key="5">
    <source>
        <dbReference type="ARBA" id="ARBA00023136"/>
    </source>
</evidence>
<dbReference type="HOGENOM" id="CLU_054944_2_0_11"/>
<accession>M1P751</accession>
<keyword evidence="2" id="KW-1003">Cell membrane</keyword>
<dbReference type="PATRIC" id="fig|1121362.3.peg.1472"/>
<protein>
    <recommendedName>
        <fullName evidence="9">Cytochrome c oxidase assembly protein</fullName>
    </recommendedName>
</protein>
<dbReference type="Pfam" id="PF09678">
    <property type="entry name" value="Caa3_CtaG"/>
    <property type="match status" value="1"/>
</dbReference>
<evidence type="ECO:0000256" key="1">
    <source>
        <dbReference type="ARBA" id="ARBA00004651"/>
    </source>
</evidence>
<dbReference type="KEGG" id="chn:A605_07295"/>
<dbReference type="STRING" id="1121362.A605_07295"/>
<keyword evidence="5 6" id="KW-0472">Membrane</keyword>
<organism evidence="7 8">
    <name type="scientific">Corynebacterium halotolerans YIM 70093 = DSM 44683</name>
    <dbReference type="NCBI Taxonomy" id="1121362"/>
    <lineage>
        <taxon>Bacteria</taxon>
        <taxon>Bacillati</taxon>
        <taxon>Actinomycetota</taxon>
        <taxon>Actinomycetes</taxon>
        <taxon>Mycobacteriales</taxon>
        <taxon>Corynebacteriaceae</taxon>
        <taxon>Corynebacterium</taxon>
    </lineage>
</organism>
<dbReference type="AlphaFoldDB" id="M1P751"/>